<dbReference type="EMBL" id="JAANIC010001475">
    <property type="protein sequence ID" value="KAG5346656.1"/>
    <property type="molecule type" value="Genomic_DNA"/>
</dbReference>
<keyword evidence="7 9" id="KW-1133">Transmembrane helix</keyword>
<feature type="non-terminal residue" evidence="11">
    <location>
        <position position="1"/>
    </location>
</feature>
<feature type="transmembrane region" description="Helical" evidence="9">
    <location>
        <begin position="519"/>
        <end position="541"/>
    </location>
</feature>
<dbReference type="PROSITE" id="PS50893">
    <property type="entry name" value="ABC_TRANSPORTER_2"/>
    <property type="match status" value="1"/>
</dbReference>
<evidence type="ECO:0000256" key="9">
    <source>
        <dbReference type="SAM" id="Phobius"/>
    </source>
</evidence>
<dbReference type="GO" id="GO:0016887">
    <property type="term" value="F:ATP hydrolysis activity"/>
    <property type="evidence" value="ECO:0007669"/>
    <property type="project" value="InterPro"/>
</dbReference>
<organism evidence="11 12">
    <name type="scientific">Acromyrmex charruanus</name>
    <dbReference type="NCBI Taxonomy" id="2715315"/>
    <lineage>
        <taxon>Eukaryota</taxon>
        <taxon>Metazoa</taxon>
        <taxon>Ecdysozoa</taxon>
        <taxon>Arthropoda</taxon>
        <taxon>Hexapoda</taxon>
        <taxon>Insecta</taxon>
        <taxon>Pterygota</taxon>
        <taxon>Neoptera</taxon>
        <taxon>Endopterygota</taxon>
        <taxon>Hymenoptera</taxon>
        <taxon>Apocrita</taxon>
        <taxon>Aculeata</taxon>
        <taxon>Formicoidea</taxon>
        <taxon>Formicidae</taxon>
        <taxon>Myrmicinae</taxon>
        <taxon>Acromyrmex</taxon>
    </lineage>
</organism>
<evidence type="ECO:0000256" key="7">
    <source>
        <dbReference type="ARBA" id="ARBA00022989"/>
    </source>
</evidence>
<keyword evidence="8 9" id="KW-0472">Membrane</keyword>
<sequence length="692" mass="79533">MKTNNNNVARIVDNDCKIHMEESKKLLESEKSRNAQMCIEFNDLCYSVRNETEKTILHNVTGYFERRKVTVIIGPSGAGKTTLLKIISGKRLTDIKGTITINGIERNKGTFRKQVCYVPQQLALLPFLTTRETLYIAARLKLDINQSKEAICSVVNDIAETLSLLNCLDTLANKLSGGEQKRLSIGVEIIAKPSILLLDEPTSGLDSVASYQLVNMLHDMSRSNCTVICAIHQPSSQIISLFDDIMVLSQGRSMYCGSKSEILKTYNIAGFTCPSFYNIAEFVLEVITEQRGGDLENLYKICRDECEKFKLHSRHNKNLYRRQLMRLSRALKQKRPEYFERHDKIILLHDNARPHVAKPVKTYLETLKWEVLPHPPYSPDIAPSNYHLFRSLAHSLCEQKFTSYEDCTKWFDSWISSKDEQFFRRGIHSLPERRSKVLTKIRFVTHIGVALLLGTVFYNFGDDAEKVNSNIACLFFFLLFLFFVNAERTIQTFPIEAEVFLKEHLNNWYSLRSYYSVKIITDLVMQILCTSAFVFISYYMTGQPMEYDRILKTWSICLLTMMLGQTIGIIAGTAFGTELGMFLISATHIPLLLFAGFFTKIGEMSPYLQPLSIISYFRYAFEGIMQAIYLDRSNLKCLEIYCHLRSPSKILSMMNIPTVPFYAILIILGSWILCLHAIHYVVLHWKIYYAKK</sequence>
<dbReference type="GO" id="GO:0005886">
    <property type="term" value="C:plasma membrane"/>
    <property type="evidence" value="ECO:0007669"/>
    <property type="project" value="TreeGrafter"/>
</dbReference>
<proteinExistence type="inferred from homology"/>
<dbReference type="AlphaFoldDB" id="A0A836GQ46"/>
<evidence type="ECO:0000313" key="11">
    <source>
        <dbReference type="EMBL" id="KAG5346656.1"/>
    </source>
</evidence>
<keyword evidence="12" id="KW-1185">Reference proteome</keyword>
<dbReference type="GO" id="GO:0003676">
    <property type="term" value="F:nucleic acid binding"/>
    <property type="evidence" value="ECO:0007669"/>
    <property type="project" value="InterPro"/>
</dbReference>
<evidence type="ECO:0000256" key="4">
    <source>
        <dbReference type="ARBA" id="ARBA00022692"/>
    </source>
</evidence>
<feature type="transmembrane region" description="Helical" evidence="9">
    <location>
        <begin position="467"/>
        <end position="484"/>
    </location>
</feature>
<evidence type="ECO:0000259" key="10">
    <source>
        <dbReference type="PROSITE" id="PS50893"/>
    </source>
</evidence>
<dbReference type="Gene3D" id="3.40.50.300">
    <property type="entry name" value="P-loop containing nucleotide triphosphate hydrolases"/>
    <property type="match status" value="1"/>
</dbReference>
<dbReference type="PANTHER" id="PTHR48041">
    <property type="entry name" value="ABC TRANSPORTER G FAMILY MEMBER 28"/>
    <property type="match status" value="1"/>
</dbReference>
<feature type="transmembrane region" description="Helical" evidence="9">
    <location>
        <begin position="661"/>
        <end position="683"/>
    </location>
</feature>
<evidence type="ECO:0000256" key="8">
    <source>
        <dbReference type="ARBA" id="ARBA00023136"/>
    </source>
</evidence>
<dbReference type="GO" id="GO:0005524">
    <property type="term" value="F:ATP binding"/>
    <property type="evidence" value="ECO:0007669"/>
    <property type="project" value="UniProtKB-KW"/>
</dbReference>
<dbReference type="PANTHER" id="PTHR48041:SF118">
    <property type="entry name" value="ATP-BINDING CASSETTE TRANSPORTER (ABC TRANSPORTER) FAMILY G MEMBER 16"/>
    <property type="match status" value="1"/>
</dbReference>
<reference evidence="11" key="1">
    <citation type="submission" date="2020-03" db="EMBL/GenBank/DDBJ databases">
        <title>Relaxed selection underlies rapid genomic changes in the transitions from sociality to social parasitism in ants.</title>
        <authorList>
            <person name="Bi X."/>
        </authorList>
    </citation>
    <scope>NUCLEOTIDE SEQUENCE</scope>
    <source>
        <strain evidence="11">BGI-DK2014a</strain>
        <tissue evidence="11">Whole body</tissue>
    </source>
</reference>
<keyword evidence="5" id="KW-0547">Nucleotide-binding</keyword>
<evidence type="ECO:0000256" key="6">
    <source>
        <dbReference type="ARBA" id="ARBA00022840"/>
    </source>
</evidence>
<dbReference type="SMART" id="SM00382">
    <property type="entry name" value="AAA"/>
    <property type="match status" value="1"/>
</dbReference>
<dbReference type="InterPro" id="IPR017871">
    <property type="entry name" value="ABC_transporter-like_CS"/>
</dbReference>
<dbReference type="Pfam" id="PF00005">
    <property type="entry name" value="ABC_tran"/>
    <property type="match status" value="1"/>
</dbReference>
<dbReference type="CDD" id="cd03213">
    <property type="entry name" value="ABCG_EPDR"/>
    <property type="match status" value="1"/>
</dbReference>
<evidence type="ECO:0000256" key="2">
    <source>
        <dbReference type="ARBA" id="ARBA00005814"/>
    </source>
</evidence>
<dbReference type="InterPro" id="IPR036397">
    <property type="entry name" value="RNaseH_sf"/>
</dbReference>
<dbReference type="InterPro" id="IPR027417">
    <property type="entry name" value="P-loop_NTPase"/>
</dbReference>
<protein>
    <submittedName>
        <fullName evidence="11">ABCG1 protein</fullName>
    </submittedName>
</protein>
<keyword evidence="4 9" id="KW-0812">Transmembrane</keyword>
<comment type="subcellular location">
    <subcellularLocation>
        <location evidence="1">Membrane</location>
        <topology evidence="1">Multi-pass membrane protein</topology>
    </subcellularLocation>
</comment>
<dbReference type="InterPro" id="IPR003593">
    <property type="entry name" value="AAA+_ATPase"/>
</dbReference>
<dbReference type="Proteomes" id="UP000669903">
    <property type="component" value="Unassembled WGS sequence"/>
</dbReference>
<dbReference type="GO" id="GO:0140359">
    <property type="term" value="F:ABC-type transporter activity"/>
    <property type="evidence" value="ECO:0007669"/>
    <property type="project" value="InterPro"/>
</dbReference>
<dbReference type="SUPFAM" id="SSF52540">
    <property type="entry name" value="P-loop containing nucleoside triphosphate hydrolases"/>
    <property type="match status" value="1"/>
</dbReference>
<feature type="transmembrane region" description="Helical" evidence="9">
    <location>
        <begin position="553"/>
        <end position="572"/>
    </location>
</feature>
<evidence type="ECO:0000256" key="3">
    <source>
        <dbReference type="ARBA" id="ARBA00022448"/>
    </source>
</evidence>
<feature type="transmembrane region" description="Helical" evidence="9">
    <location>
        <begin position="579"/>
        <end position="598"/>
    </location>
</feature>
<feature type="domain" description="ABC transporter" evidence="10">
    <location>
        <begin position="39"/>
        <end position="275"/>
    </location>
</feature>
<comment type="similarity">
    <text evidence="2">Belongs to the ABC transporter superfamily. ABCG family. Eye pigment precursor importer (TC 3.A.1.204) subfamily.</text>
</comment>
<keyword evidence="3" id="KW-0813">Transport</keyword>
<evidence type="ECO:0000256" key="1">
    <source>
        <dbReference type="ARBA" id="ARBA00004141"/>
    </source>
</evidence>
<dbReference type="InterPro" id="IPR013525">
    <property type="entry name" value="ABC2_TM"/>
</dbReference>
<keyword evidence="6" id="KW-0067">ATP-binding</keyword>
<evidence type="ECO:0000313" key="12">
    <source>
        <dbReference type="Proteomes" id="UP000669903"/>
    </source>
</evidence>
<accession>A0A836GQ46</accession>
<dbReference type="InterPro" id="IPR050352">
    <property type="entry name" value="ABCG_transporters"/>
</dbReference>
<feature type="non-terminal residue" evidence="11">
    <location>
        <position position="692"/>
    </location>
</feature>
<dbReference type="Pfam" id="PF01061">
    <property type="entry name" value="ABC2_membrane"/>
    <property type="match status" value="1"/>
</dbReference>
<dbReference type="InterPro" id="IPR003439">
    <property type="entry name" value="ABC_transporter-like_ATP-bd"/>
</dbReference>
<evidence type="ECO:0000256" key="5">
    <source>
        <dbReference type="ARBA" id="ARBA00022741"/>
    </source>
</evidence>
<dbReference type="PROSITE" id="PS00211">
    <property type="entry name" value="ABC_TRANSPORTER_1"/>
    <property type="match status" value="1"/>
</dbReference>
<name>A0A836GQ46_9HYME</name>
<comment type="caution">
    <text evidence="11">The sequence shown here is derived from an EMBL/GenBank/DDBJ whole genome shotgun (WGS) entry which is preliminary data.</text>
</comment>
<dbReference type="Gene3D" id="3.30.420.10">
    <property type="entry name" value="Ribonuclease H-like superfamily/Ribonuclease H"/>
    <property type="match status" value="1"/>
</dbReference>
<gene>
    <name evidence="11" type="primary">Abcg1_3</name>
    <name evidence="11" type="ORF">G6Z76_0002952</name>
</gene>
<feature type="transmembrane region" description="Helical" evidence="9">
    <location>
        <begin position="443"/>
        <end position="461"/>
    </location>
</feature>